<dbReference type="Pfam" id="PF03762">
    <property type="entry name" value="VOMI"/>
    <property type="match status" value="1"/>
</dbReference>
<dbReference type="Proteomes" id="UP000694424">
    <property type="component" value="Unplaced"/>
</dbReference>
<evidence type="ECO:0008006" key="4">
    <source>
        <dbReference type="Google" id="ProtNLM"/>
    </source>
</evidence>
<dbReference type="Ensembl" id="ENSAOWT00000027953.1">
    <property type="protein sequence ID" value="ENSAOWP00000024673.1"/>
    <property type="gene ID" value="ENSAOWG00000016669.1"/>
</dbReference>
<dbReference type="InterPro" id="IPR005515">
    <property type="entry name" value="VOMI"/>
</dbReference>
<evidence type="ECO:0000313" key="3">
    <source>
        <dbReference type="Proteomes" id="UP000694424"/>
    </source>
</evidence>
<feature type="compositionally biased region" description="Gly residues" evidence="1">
    <location>
        <begin position="1"/>
        <end position="10"/>
    </location>
</feature>
<sequence length="148" mass="15667">MGGTRGGRGGRVTAPRRPQVEEPQGSGDDTGLNAIRLLCGGTGTVTSSQGAWGKWGRTQFCPRGHLVAFRLRTEERQGRGDDTAANALDFRCSQGHLLQGAGTPWGSWGAWSPPCAPGGICGLQTRVEPPQGRGDDTALNNVRFFCCQ</sequence>
<protein>
    <recommendedName>
        <fullName evidence="4">Vitelline membrane outer layer protein 1 homolog</fullName>
    </recommendedName>
</protein>
<name>A0A8B9QCN8_APTOW</name>
<proteinExistence type="predicted"/>
<dbReference type="Gene3D" id="2.100.10.20">
    <property type="entry name" value="Vitelline membrane outer layer protein I (VOMI)"/>
    <property type="match status" value="1"/>
</dbReference>
<reference evidence="2" key="1">
    <citation type="submission" date="2025-08" db="UniProtKB">
        <authorList>
            <consortium name="Ensembl"/>
        </authorList>
    </citation>
    <scope>IDENTIFICATION</scope>
</reference>
<evidence type="ECO:0000256" key="1">
    <source>
        <dbReference type="SAM" id="MobiDB-lite"/>
    </source>
</evidence>
<organism evidence="2 3">
    <name type="scientific">Apteryx owenii</name>
    <name type="common">Little spotted kiwi</name>
    <dbReference type="NCBI Taxonomy" id="8824"/>
    <lineage>
        <taxon>Eukaryota</taxon>
        <taxon>Metazoa</taxon>
        <taxon>Chordata</taxon>
        <taxon>Craniata</taxon>
        <taxon>Vertebrata</taxon>
        <taxon>Euteleostomi</taxon>
        <taxon>Archelosauria</taxon>
        <taxon>Archosauria</taxon>
        <taxon>Dinosauria</taxon>
        <taxon>Saurischia</taxon>
        <taxon>Theropoda</taxon>
        <taxon>Coelurosauria</taxon>
        <taxon>Aves</taxon>
        <taxon>Palaeognathae</taxon>
        <taxon>Apterygiformes</taxon>
        <taxon>Apterygidae</taxon>
        <taxon>Apteryx</taxon>
    </lineage>
</organism>
<dbReference type="PANTHER" id="PTHR18841:SF0">
    <property type="entry name" value="VITELLINE MEMBRANE OUTER LAYER 1 HOMOLOG A-RELATED"/>
    <property type="match status" value="1"/>
</dbReference>
<reference evidence="2" key="2">
    <citation type="submission" date="2025-09" db="UniProtKB">
        <authorList>
            <consortium name="Ensembl"/>
        </authorList>
    </citation>
    <scope>IDENTIFICATION</scope>
</reference>
<keyword evidence="3" id="KW-1185">Reference proteome</keyword>
<dbReference type="GO" id="GO:0005615">
    <property type="term" value="C:extracellular space"/>
    <property type="evidence" value="ECO:0007669"/>
    <property type="project" value="TreeGrafter"/>
</dbReference>
<dbReference type="PANTHER" id="PTHR18841">
    <property type="entry name" value="VITELLINE MEMBRANE OUTER LAYER PROTEIN I-RELATED"/>
    <property type="match status" value="1"/>
</dbReference>
<feature type="region of interest" description="Disordered" evidence="1">
    <location>
        <begin position="1"/>
        <end position="31"/>
    </location>
</feature>
<accession>A0A8B9QCN8</accession>
<dbReference type="AlphaFoldDB" id="A0A8B9QCN8"/>
<evidence type="ECO:0000313" key="2">
    <source>
        <dbReference type="Ensembl" id="ENSAOWP00000024673.1"/>
    </source>
</evidence>
<dbReference type="InterPro" id="IPR036706">
    <property type="entry name" value="VOMI_sf"/>
</dbReference>
<dbReference type="SUPFAM" id="SSF51092">
    <property type="entry name" value="Vitelline membrane outer protein-I (VMO-I)"/>
    <property type="match status" value="1"/>
</dbReference>